<feature type="compositionally biased region" description="Basic and acidic residues" evidence="6">
    <location>
        <begin position="312"/>
        <end position="331"/>
    </location>
</feature>
<keyword evidence="9" id="KW-1185">Reference proteome</keyword>
<evidence type="ECO:0000256" key="2">
    <source>
        <dbReference type="ARBA" id="ARBA00004286"/>
    </source>
</evidence>
<dbReference type="Pfam" id="PF02301">
    <property type="entry name" value="HORMA"/>
    <property type="match status" value="1"/>
</dbReference>
<keyword evidence="3" id="KW-0158">Chromosome</keyword>
<feature type="compositionally biased region" description="Basic and acidic residues" evidence="6">
    <location>
        <begin position="343"/>
        <end position="360"/>
    </location>
</feature>
<dbReference type="PROSITE" id="PS50815">
    <property type="entry name" value="HORMA"/>
    <property type="match status" value="1"/>
</dbReference>
<comment type="caution">
    <text evidence="8">The sequence shown here is derived from an EMBL/GenBank/DDBJ whole genome shotgun (WGS) entry which is preliminary data.</text>
</comment>
<dbReference type="GO" id="GO:0051321">
    <property type="term" value="P:meiotic cell cycle"/>
    <property type="evidence" value="ECO:0007669"/>
    <property type="project" value="UniProtKB-KW"/>
</dbReference>
<dbReference type="GO" id="GO:0005694">
    <property type="term" value="C:chromosome"/>
    <property type="evidence" value="ECO:0007669"/>
    <property type="project" value="UniProtKB-SubCell"/>
</dbReference>
<dbReference type="InterPro" id="IPR036570">
    <property type="entry name" value="HORMA_dom_sf"/>
</dbReference>
<name>A0A9P1IRQ2_9PELO</name>
<sequence length="382" mass="42862">MAPAESTPRNTGTYADDSVLSQNDIITDAKWCQSFPQSLADETSSSKFMIRAMFVAFSCVIRYRKILGEECFKSNYIADKMKIRSLSFENNESLTISQHLRSAGDAIKEGALEELAMVVTQKEGDVEALEVFSWKMHYDEYNNPSAVLSLDASNNSPISQLSKIGYAGSKSVRDQLVLLVRSLQVVCQKILAPLPENVSINFRMSYMDHVHSDYKADGFKETTTFYTLPEDCQIASLGQLRPGHHGCDLSCSSVYMNDSYEAELVLKKYAEKCADSLGYDVPNTLYQSFVSDANATRVSTEKTPEQPIESPKTPEEDLVEKVESVKLKDSPVKNVRGRRKRGQVSDKIAEKPIPVEERRTTRYGRVRSVSVISPEKRSKRNL</sequence>
<evidence type="ECO:0000256" key="4">
    <source>
        <dbReference type="ARBA" id="ARBA00023242"/>
    </source>
</evidence>
<evidence type="ECO:0000256" key="5">
    <source>
        <dbReference type="ARBA" id="ARBA00023254"/>
    </source>
</evidence>
<evidence type="ECO:0000256" key="1">
    <source>
        <dbReference type="ARBA" id="ARBA00004123"/>
    </source>
</evidence>
<dbReference type="AlphaFoldDB" id="A0A9P1IRQ2"/>
<dbReference type="Gene3D" id="3.30.900.10">
    <property type="entry name" value="HORMA domain"/>
    <property type="match status" value="1"/>
</dbReference>
<dbReference type="PANTHER" id="PTHR48225:SF7">
    <property type="entry name" value="MEIOSIS-SPECIFIC PROTEIN HOP1"/>
    <property type="match status" value="1"/>
</dbReference>
<dbReference type="Proteomes" id="UP001152747">
    <property type="component" value="Unassembled WGS sequence"/>
</dbReference>
<evidence type="ECO:0000259" key="7">
    <source>
        <dbReference type="PROSITE" id="PS50815"/>
    </source>
</evidence>
<dbReference type="PANTHER" id="PTHR48225">
    <property type="entry name" value="HORMA DOMAIN-CONTAINING PROTEIN 1"/>
    <property type="match status" value="1"/>
</dbReference>
<keyword evidence="4" id="KW-0539">Nucleus</keyword>
<dbReference type="InterPro" id="IPR051294">
    <property type="entry name" value="HORMA_MeioticProgression"/>
</dbReference>
<evidence type="ECO:0000313" key="9">
    <source>
        <dbReference type="Proteomes" id="UP001152747"/>
    </source>
</evidence>
<gene>
    <name evidence="8" type="ORF">CAMP_LOCUS11766</name>
</gene>
<feature type="domain" description="HORMA" evidence="7">
    <location>
        <begin position="43"/>
        <end position="251"/>
    </location>
</feature>
<dbReference type="InterPro" id="IPR003511">
    <property type="entry name" value="HORMA_dom"/>
</dbReference>
<evidence type="ECO:0000313" key="8">
    <source>
        <dbReference type="EMBL" id="CAI5449129.1"/>
    </source>
</evidence>
<comment type="subcellular location">
    <subcellularLocation>
        <location evidence="2">Chromosome</location>
    </subcellularLocation>
    <subcellularLocation>
        <location evidence="1">Nucleus</location>
    </subcellularLocation>
</comment>
<protein>
    <recommendedName>
        <fullName evidence="7">HORMA domain-containing protein</fullName>
    </recommendedName>
</protein>
<accession>A0A9P1IRQ2</accession>
<proteinExistence type="predicted"/>
<dbReference type="GO" id="GO:0005634">
    <property type="term" value="C:nucleus"/>
    <property type="evidence" value="ECO:0007669"/>
    <property type="project" value="UniProtKB-SubCell"/>
</dbReference>
<dbReference type="EMBL" id="CANHGI010000004">
    <property type="protein sequence ID" value="CAI5449129.1"/>
    <property type="molecule type" value="Genomic_DNA"/>
</dbReference>
<evidence type="ECO:0000256" key="6">
    <source>
        <dbReference type="SAM" id="MobiDB-lite"/>
    </source>
</evidence>
<organism evidence="8 9">
    <name type="scientific">Caenorhabditis angaria</name>
    <dbReference type="NCBI Taxonomy" id="860376"/>
    <lineage>
        <taxon>Eukaryota</taxon>
        <taxon>Metazoa</taxon>
        <taxon>Ecdysozoa</taxon>
        <taxon>Nematoda</taxon>
        <taxon>Chromadorea</taxon>
        <taxon>Rhabditida</taxon>
        <taxon>Rhabditina</taxon>
        <taxon>Rhabditomorpha</taxon>
        <taxon>Rhabditoidea</taxon>
        <taxon>Rhabditidae</taxon>
        <taxon>Peloderinae</taxon>
        <taxon>Caenorhabditis</taxon>
    </lineage>
</organism>
<dbReference type="SUPFAM" id="SSF56019">
    <property type="entry name" value="The spindle assembly checkpoint protein mad2"/>
    <property type="match status" value="1"/>
</dbReference>
<feature type="region of interest" description="Disordered" evidence="6">
    <location>
        <begin position="294"/>
        <end position="363"/>
    </location>
</feature>
<keyword evidence="5" id="KW-0469">Meiosis</keyword>
<evidence type="ECO:0000256" key="3">
    <source>
        <dbReference type="ARBA" id="ARBA00022454"/>
    </source>
</evidence>
<reference evidence="8" key="1">
    <citation type="submission" date="2022-11" db="EMBL/GenBank/DDBJ databases">
        <authorList>
            <person name="Kikuchi T."/>
        </authorList>
    </citation>
    <scope>NUCLEOTIDE SEQUENCE</scope>
    <source>
        <strain evidence="8">PS1010</strain>
    </source>
</reference>